<feature type="compositionally biased region" description="Polar residues" evidence="2">
    <location>
        <begin position="401"/>
        <end position="413"/>
    </location>
</feature>
<feature type="compositionally biased region" description="Basic and acidic residues" evidence="2">
    <location>
        <begin position="283"/>
        <end position="300"/>
    </location>
</feature>
<feature type="coiled-coil region" evidence="1">
    <location>
        <begin position="576"/>
        <end position="648"/>
    </location>
</feature>
<feature type="compositionally biased region" description="Polar residues" evidence="2">
    <location>
        <begin position="263"/>
        <end position="274"/>
    </location>
</feature>
<dbReference type="Proteomes" id="UP000694845">
    <property type="component" value="Unplaced"/>
</dbReference>
<dbReference type="AlphaFoldDB" id="A0A8B7XZ80"/>
<dbReference type="OMA" id="NYAMHRQ"/>
<dbReference type="GeneID" id="110976865"/>
<organism evidence="3 4">
    <name type="scientific">Acanthaster planci</name>
    <name type="common">Crown-of-thorns starfish</name>
    <dbReference type="NCBI Taxonomy" id="133434"/>
    <lineage>
        <taxon>Eukaryota</taxon>
        <taxon>Metazoa</taxon>
        <taxon>Echinodermata</taxon>
        <taxon>Eleutherozoa</taxon>
        <taxon>Asterozoa</taxon>
        <taxon>Asteroidea</taxon>
        <taxon>Valvatacea</taxon>
        <taxon>Valvatida</taxon>
        <taxon>Acanthasteridae</taxon>
        <taxon>Acanthaster</taxon>
    </lineage>
</organism>
<dbReference type="RefSeq" id="XP_022086209.1">
    <property type="nucleotide sequence ID" value="XM_022230517.1"/>
</dbReference>
<feature type="coiled-coil region" evidence="1">
    <location>
        <begin position="149"/>
        <end position="183"/>
    </location>
</feature>
<feature type="region of interest" description="Disordered" evidence="2">
    <location>
        <begin position="240"/>
        <end position="535"/>
    </location>
</feature>
<feature type="compositionally biased region" description="Basic and acidic residues" evidence="2">
    <location>
        <begin position="848"/>
        <end position="869"/>
    </location>
</feature>
<feature type="compositionally biased region" description="Basic and acidic residues" evidence="2">
    <location>
        <begin position="334"/>
        <end position="367"/>
    </location>
</feature>
<proteinExistence type="predicted"/>
<evidence type="ECO:0000313" key="3">
    <source>
        <dbReference type="Proteomes" id="UP000694845"/>
    </source>
</evidence>
<evidence type="ECO:0000313" key="4">
    <source>
        <dbReference type="RefSeq" id="XP_022086209.1"/>
    </source>
</evidence>
<dbReference type="OrthoDB" id="9949627at2759"/>
<sequence>MDGYFATYYTNPDEMIGASRPKQNYAMHRQLLSFKAGVRRVDSFSVERLYRHLQAVIPQNLTVNSLGALRDVIKSIPPSPQRHKSKMFFKMFFEYIEDLRRLAWTFKDRIYTVLYEFFYDSSFIRLRDLQVKTGGLVKGQGQGLSPDLIKEVGELCRQLSLDVDSLEENVNNWEELLGESEIDPTLFDETSAYRICQFKDCNRFENILRLVPDVLNKSEMSVDLARDWWCKAEHIRQKLAGNPASDSGMSSSSEMDAPSVMSKASQKSTRQVAKNNPVPKQPVDVRKKVKSLADMDKERTSYVNKPAPALEPGNHGRSNMSKSVDRSGGSKKNAKPEATRETGVEGQHENGKSFAKRQPDNSNDRSPLKRSTNQKLRKAKAESKSDDFETAGGENQVGVAQKSQASESKMTKNTTDKARVRNRGGEVQRRNDSQQHTYQADGEDEAAEDNSGGQTDEEDAAKRASLPDLQPQPRGKKMRDQDVNKNQESTSPIKNENGKMPSIHNDGDAKVRPKAPAQARSTNAKTAQEKYQEQPIPRNTKEALVSMQGTEDSMETLTLEHDLERQEQESRGSGPLSWQEKKLEKLCQKLEELIESKETQQAALKLLTVMKDNVAREVTKYRGSHRLKRRLQARVALLTEKAHGWKEETKSLDYQHRLLSEDLRLEMKLNGSFYRQKRRKSLKERIAYLNEIVRSERLGMEELLHELGKLKDVTDQLMYYGFPFEPYFGEFEMEFGRLGGYIPDYWYKHGALGGSLQPNKVAKFLRDEELLLGRSLQSRYERSIWDALKRESVDSMPLLSPEDSFSFPSLALEESMDVAARGSRGRKEQGQGYQGDDDYSSDSDGGDDERSGDKKQQPQMYDLKRDEKQPPSFVPI</sequence>
<protein>
    <submittedName>
        <fullName evidence="4">Uncharacterized protein LOC110976865</fullName>
    </submittedName>
</protein>
<reference evidence="4" key="1">
    <citation type="submission" date="2025-08" db="UniProtKB">
        <authorList>
            <consortium name="RefSeq"/>
        </authorList>
    </citation>
    <scope>IDENTIFICATION</scope>
</reference>
<feature type="compositionally biased region" description="Acidic residues" evidence="2">
    <location>
        <begin position="835"/>
        <end position="847"/>
    </location>
</feature>
<accession>A0A8B7XZ80</accession>
<dbReference type="KEGG" id="aplc:110976865"/>
<evidence type="ECO:0000256" key="1">
    <source>
        <dbReference type="SAM" id="Coils"/>
    </source>
</evidence>
<feature type="compositionally biased region" description="Basic and acidic residues" evidence="2">
    <location>
        <begin position="414"/>
        <end position="433"/>
    </location>
</feature>
<feature type="compositionally biased region" description="Low complexity" evidence="2">
    <location>
        <begin position="243"/>
        <end position="262"/>
    </location>
</feature>
<name>A0A8B7XZ80_ACAPL</name>
<keyword evidence="3" id="KW-1185">Reference proteome</keyword>
<gene>
    <name evidence="4" type="primary">LOC110976865</name>
</gene>
<evidence type="ECO:0000256" key="2">
    <source>
        <dbReference type="SAM" id="MobiDB-lite"/>
    </source>
</evidence>
<keyword evidence="1" id="KW-0175">Coiled coil</keyword>
<feature type="region of interest" description="Disordered" evidence="2">
    <location>
        <begin position="818"/>
        <end position="876"/>
    </location>
</feature>